<feature type="domain" description="ENTH" evidence="9">
    <location>
        <begin position="5"/>
        <end position="133"/>
    </location>
</feature>
<gene>
    <name evidence="11" type="primary">LOC107722326</name>
</gene>
<dbReference type="InterPro" id="IPR008942">
    <property type="entry name" value="ENTH_VHS"/>
</dbReference>
<comment type="subcellular location">
    <subcellularLocation>
        <location evidence="1">Cytoplasm</location>
    </subcellularLocation>
</comment>
<dbReference type="SUPFAM" id="SSF48464">
    <property type="entry name" value="ENTH/VHS domain"/>
    <property type="match status" value="1"/>
</dbReference>
<dbReference type="Gene3D" id="1.25.40.90">
    <property type="match status" value="1"/>
</dbReference>
<keyword evidence="6" id="KW-0009">Actin-binding</keyword>
<keyword evidence="7" id="KW-0812">Transmembrane</keyword>
<dbReference type="GO" id="GO:0006897">
    <property type="term" value="P:endocytosis"/>
    <property type="evidence" value="ECO:0007669"/>
    <property type="project" value="UniProtKB-KW"/>
</dbReference>
<keyword evidence="5 8" id="KW-0175">Coiled coil</keyword>
<comment type="similarity">
    <text evidence="2">Belongs to the SLA2 family.</text>
</comment>
<dbReference type="InterPro" id="IPR011417">
    <property type="entry name" value="ANTH_dom"/>
</dbReference>
<dbReference type="PANTHER" id="PTHR10407:SF10">
    <property type="entry name" value="HUNTINGTIN-INTERACTING PROTEIN 1-RELATED PROTEIN"/>
    <property type="match status" value="1"/>
</dbReference>
<keyword evidence="7" id="KW-0472">Membrane</keyword>
<evidence type="ECO:0000313" key="12">
    <source>
        <dbReference type="Proteomes" id="UP000472270"/>
    </source>
</evidence>
<comment type="caution">
    <text evidence="7">Lacks conserved residue(s) required for the propagation of feature annotation.</text>
</comment>
<proteinExistence type="inferred from homology"/>
<dbReference type="Pfam" id="PF07651">
    <property type="entry name" value="ANTH"/>
    <property type="match status" value="1"/>
</dbReference>
<feature type="transmembrane region" description="Helical" evidence="7">
    <location>
        <begin position="221"/>
        <end position="241"/>
    </location>
</feature>
<dbReference type="InterPro" id="IPR013809">
    <property type="entry name" value="ENTH"/>
</dbReference>
<dbReference type="GO" id="GO:0030864">
    <property type="term" value="C:cortical actin cytoskeleton"/>
    <property type="evidence" value="ECO:0007669"/>
    <property type="project" value="TreeGrafter"/>
</dbReference>
<dbReference type="PROSITE" id="PS50945">
    <property type="entry name" value="I_LWEQ"/>
    <property type="match status" value="1"/>
</dbReference>
<dbReference type="InterPro" id="IPR030224">
    <property type="entry name" value="Sla2_fam"/>
</dbReference>
<dbReference type="GO" id="GO:0007015">
    <property type="term" value="P:actin filament organization"/>
    <property type="evidence" value="ECO:0007669"/>
    <property type="project" value="TreeGrafter"/>
</dbReference>
<dbReference type="PROSITE" id="PS50942">
    <property type="entry name" value="ENTH"/>
    <property type="match status" value="1"/>
</dbReference>
<dbReference type="GO" id="GO:0080025">
    <property type="term" value="F:phosphatidylinositol-3,5-bisphosphate binding"/>
    <property type="evidence" value="ECO:0007669"/>
    <property type="project" value="TreeGrafter"/>
</dbReference>
<sequence length="939" mass="105458">MMLCQISISSALQLQSITKSITNVEAPIKEKYGRNIILGTHKEGGAVTFWSHAVSLPLSSNAILSWKFCHVVHKLLRDGHPNTLRDSRGHTASIRQMGTLWGNLHDRYGHIVALYAKLLCVKIDFHLKHLEIPPNLEAPEQVLDKAIAIDINKVRRDSVCIKIFFYFLNAVFRQMESSSTSSTTPVGQCRLAPLVLVIQDCGPLYHFLVKLLFKLHSRESCCLHAALFIYIFWSVFVLHSLTQFFERARGMEFFKSIIQIPDLPDEPPNFLRAASFADHVKPVVVQNETFPDYDDTDTQLDFGEGNYQMVKTTWIGQALKELEVVKPELELIKVEAQRAVVQLKSQVNILESELEDQRTHKQMALVENERLRMEVESLRVQTAVAASIQATVEDAGSRAQTAQIHFTRLKEKHAELVSKHADLMRKNTEMVKQLSSTQQVQEELFTYKQQMAVEVEQQKQDNSSKLEAQRAEIERLKQELASERAEISQVHNALQSKEKAGDELSSVLVGLQAEKEKLLRTVKGQEAEITSLRQAAHLHQTILQQERDRHQREMTALQNQLQEKVRKVRDCGQDLGLLQQKLQDEQFSMLQCAVVEAEGIVLDAVAKVDDPLHVRCISTPDYLINRAELTLASIDKMQHSHAAYLRNMDDASGLLRSVTQFSHLIADTIVNGAGTAHSAPTDQADRESPNYSFIIKNAHMHVSYAYSAADIQNQTFCIFSYVIQEILSQARRDSSGVKLEVNQKLVWDIAIHMLVMAATDLQRDIVESGRGAGSVKDFYAKNSRWTEGLISASKAVGWGATQMLESADKVVTDKGKYEELIVCSHEIAASTAQLVAASKVKADRGNKKLQTLQQASRHVNDMAAVVVSSAKSGQMQIENKSECHGHMQKSSIHNIAFSSEKVILSESEEKYTHIKHCLQAKTVLNKYVGGFGCERTIGD</sequence>
<protein>
    <submittedName>
        <fullName evidence="11">Huntingtin-interacting protein 1-related protein-like</fullName>
    </submittedName>
</protein>
<dbReference type="GO" id="GO:0030136">
    <property type="term" value="C:clathrin-coated vesicle"/>
    <property type="evidence" value="ECO:0007669"/>
    <property type="project" value="TreeGrafter"/>
</dbReference>
<evidence type="ECO:0000256" key="6">
    <source>
        <dbReference type="ARBA" id="ARBA00023203"/>
    </source>
</evidence>
<dbReference type="SMART" id="SM00307">
    <property type="entry name" value="ILWEQ"/>
    <property type="match status" value="1"/>
</dbReference>
<evidence type="ECO:0000256" key="8">
    <source>
        <dbReference type="SAM" id="Coils"/>
    </source>
</evidence>
<name>A0A673KPD2_9TELE</name>
<dbReference type="Pfam" id="PF16515">
    <property type="entry name" value="HIP1_clath_bdg"/>
    <property type="match status" value="1"/>
</dbReference>
<dbReference type="Gene3D" id="1.20.5.1700">
    <property type="match status" value="1"/>
</dbReference>
<dbReference type="GO" id="GO:0032051">
    <property type="term" value="F:clathrin light chain binding"/>
    <property type="evidence" value="ECO:0007669"/>
    <property type="project" value="TreeGrafter"/>
</dbReference>
<dbReference type="Ensembl" id="ENSSRHT00000068214.1">
    <property type="protein sequence ID" value="ENSSRHP00000066394.1"/>
    <property type="gene ID" value="ENSSRHG00000033046.1"/>
</dbReference>
<dbReference type="Pfam" id="PF01608">
    <property type="entry name" value="I_LWEQ"/>
    <property type="match status" value="1"/>
</dbReference>
<reference evidence="11" key="2">
    <citation type="submission" date="2025-09" db="UniProtKB">
        <authorList>
            <consortium name="Ensembl"/>
        </authorList>
    </citation>
    <scope>IDENTIFICATION</scope>
</reference>
<dbReference type="PANTHER" id="PTHR10407">
    <property type="entry name" value="HUNTINGTIN INTERACTING PROTEIN 1"/>
    <property type="match status" value="1"/>
</dbReference>
<keyword evidence="4" id="KW-0254">Endocytosis</keyword>
<dbReference type="InterPro" id="IPR002558">
    <property type="entry name" value="ILWEQ_dom"/>
</dbReference>
<keyword evidence="12" id="KW-1185">Reference proteome</keyword>
<dbReference type="InterPro" id="IPR032422">
    <property type="entry name" value="HIP1_clath-bd"/>
</dbReference>
<dbReference type="FunFam" id="1.25.40.90:FF:000012">
    <property type="entry name" value="Huntingtin interacting protein 1-related"/>
    <property type="match status" value="1"/>
</dbReference>
<reference evidence="11" key="1">
    <citation type="submission" date="2025-08" db="UniProtKB">
        <authorList>
            <consortium name="Ensembl"/>
        </authorList>
    </citation>
    <scope>IDENTIFICATION</scope>
</reference>
<dbReference type="AlphaFoldDB" id="A0A673KPD2"/>
<evidence type="ECO:0000256" key="3">
    <source>
        <dbReference type="ARBA" id="ARBA00022490"/>
    </source>
</evidence>
<evidence type="ECO:0000259" key="9">
    <source>
        <dbReference type="PROSITE" id="PS50942"/>
    </source>
</evidence>
<evidence type="ECO:0000256" key="7">
    <source>
        <dbReference type="PROSITE-ProRule" id="PRU00243"/>
    </source>
</evidence>
<evidence type="ECO:0000259" key="10">
    <source>
        <dbReference type="PROSITE" id="PS50945"/>
    </source>
</evidence>
<keyword evidence="3" id="KW-0963">Cytoplasm</keyword>
<dbReference type="Gene3D" id="1.20.1410.10">
    <property type="entry name" value="I/LWEQ domain"/>
    <property type="match status" value="1"/>
</dbReference>
<evidence type="ECO:0000256" key="4">
    <source>
        <dbReference type="ARBA" id="ARBA00022583"/>
    </source>
</evidence>
<evidence type="ECO:0000256" key="5">
    <source>
        <dbReference type="ARBA" id="ARBA00023054"/>
    </source>
</evidence>
<dbReference type="Gene3D" id="6.10.250.920">
    <property type="match status" value="1"/>
</dbReference>
<dbReference type="GO" id="GO:0035615">
    <property type="term" value="F:clathrin adaptor activity"/>
    <property type="evidence" value="ECO:0007669"/>
    <property type="project" value="TreeGrafter"/>
</dbReference>
<dbReference type="SUPFAM" id="SSF109885">
    <property type="entry name" value="I/LWEQ domain"/>
    <property type="match status" value="1"/>
</dbReference>
<dbReference type="GO" id="GO:0048268">
    <property type="term" value="P:clathrin coat assembly"/>
    <property type="evidence" value="ECO:0007669"/>
    <property type="project" value="TreeGrafter"/>
</dbReference>
<dbReference type="InterPro" id="IPR035964">
    <property type="entry name" value="I/LWEQ_dom_sf"/>
</dbReference>
<dbReference type="FunFam" id="1.20.5.1700:FF:000002">
    <property type="entry name" value="Huntingtin interacting protein 1"/>
    <property type="match status" value="1"/>
</dbReference>
<keyword evidence="7" id="KW-1133">Transmembrane helix</keyword>
<dbReference type="Proteomes" id="UP000472270">
    <property type="component" value="Unassembled WGS sequence"/>
</dbReference>
<evidence type="ECO:0000256" key="2">
    <source>
        <dbReference type="ARBA" id="ARBA00010135"/>
    </source>
</evidence>
<dbReference type="GO" id="GO:0043325">
    <property type="term" value="F:phosphatidylinositol-3,4-bisphosphate binding"/>
    <property type="evidence" value="ECO:0007669"/>
    <property type="project" value="TreeGrafter"/>
</dbReference>
<feature type="coiled-coil region" evidence="8">
    <location>
        <begin position="452"/>
        <end position="567"/>
    </location>
</feature>
<dbReference type="SMART" id="SM00273">
    <property type="entry name" value="ENTH"/>
    <property type="match status" value="1"/>
</dbReference>
<feature type="coiled-coil region" evidence="8">
    <location>
        <begin position="333"/>
        <end position="381"/>
    </location>
</feature>
<organism evidence="11 12">
    <name type="scientific">Sinocyclocheilus rhinocerous</name>
    <dbReference type="NCBI Taxonomy" id="307959"/>
    <lineage>
        <taxon>Eukaryota</taxon>
        <taxon>Metazoa</taxon>
        <taxon>Chordata</taxon>
        <taxon>Craniata</taxon>
        <taxon>Vertebrata</taxon>
        <taxon>Euteleostomi</taxon>
        <taxon>Actinopterygii</taxon>
        <taxon>Neopterygii</taxon>
        <taxon>Teleostei</taxon>
        <taxon>Ostariophysi</taxon>
        <taxon>Cypriniformes</taxon>
        <taxon>Cyprinidae</taxon>
        <taxon>Cyprininae</taxon>
        <taxon>Sinocyclocheilus</taxon>
    </lineage>
</organism>
<accession>A0A673KPD2</accession>
<evidence type="ECO:0000313" key="11">
    <source>
        <dbReference type="Ensembl" id="ENSSRHP00000066394.1"/>
    </source>
</evidence>
<dbReference type="GO" id="GO:0051015">
    <property type="term" value="F:actin filament binding"/>
    <property type="evidence" value="ECO:0007669"/>
    <property type="project" value="TreeGrafter"/>
</dbReference>
<feature type="domain" description="I/LWEQ" evidence="10">
    <location>
        <begin position="683"/>
        <end position="929"/>
    </location>
</feature>
<evidence type="ECO:0000256" key="1">
    <source>
        <dbReference type="ARBA" id="ARBA00004496"/>
    </source>
</evidence>